<dbReference type="PANTHER" id="PTHR17224">
    <property type="entry name" value="PEPTIDYL-TRNA HYDROLASE"/>
    <property type="match status" value="1"/>
</dbReference>
<dbReference type="CDD" id="cd00462">
    <property type="entry name" value="PTH"/>
    <property type="match status" value="1"/>
</dbReference>
<dbReference type="GO" id="GO:0005737">
    <property type="term" value="C:cytoplasm"/>
    <property type="evidence" value="ECO:0007669"/>
    <property type="project" value="UniProtKB-SubCell"/>
</dbReference>
<dbReference type="NCBIfam" id="TIGR00447">
    <property type="entry name" value="pth"/>
    <property type="match status" value="1"/>
</dbReference>
<accession>A0A0G1CGJ0</accession>
<feature type="site" description="Discriminates between blocked and unblocked aminoacyl-tRNA" evidence="7">
    <location>
        <position position="9"/>
    </location>
</feature>
<organism evidence="10 11">
    <name type="scientific">Candidatus Gottesmanbacteria bacterium GW2011_GWA1_43_11</name>
    <dbReference type="NCBI Taxonomy" id="1618436"/>
    <lineage>
        <taxon>Bacteria</taxon>
        <taxon>Candidatus Gottesmaniibacteriota</taxon>
    </lineage>
</organism>
<dbReference type="HAMAP" id="MF_00083">
    <property type="entry name" value="Pept_tRNA_hydro_bact"/>
    <property type="match status" value="1"/>
</dbReference>
<dbReference type="SUPFAM" id="SSF53178">
    <property type="entry name" value="Peptidyl-tRNA hydrolase-like"/>
    <property type="match status" value="1"/>
</dbReference>
<comment type="caution">
    <text evidence="10">The sequence shown here is derived from an EMBL/GenBank/DDBJ whole genome shotgun (WGS) entry which is preliminary data.</text>
</comment>
<sequence length="196" mass="21911">MNLIVGLGNPGEKYEFTRHNIGFMVVDKALKDLVNLGKTWEFNKSINADLFKNGDLIFAKPKAFMNASGVVVKKLVDFYKVPVEQIWVVHDDIDLPLGKIRIRTGGGSAGHHGIESIIREVGGDTFLRFRLGVGRGKLEEKGSSDQNLHRHRVEKYVVSPFTTHEEGEVRKLVKHAASAIVMSLRKGVDKAMNQYN</sequence>
<dbReference type="FunFam" id="3.40.50.1470:FF:000001">
    <property type="entry name" value="Peptidyl-tRNA hydrolase"/>
    <property type="match status" value="1"/>
</dbReference>
<keyword evidence="2 7" id="KW-0820">tRNA-binding</keyword>
<proteinExistence type="inferred from homology"/>
<dbReference type="GO" id="GO:0006515">
    <property type="term" value="P:protein quality control for misfolded or incompletely synthesized proteins"/>
    <property type="evidence" value="ECO:0007669"/>
    <property type="project" value="UniProtKB-UniRule"/>
</dbReference>
<dbReference type="InterPro" id="IPR001328">
    <property type="entry name" value="Pept_tRNA_hydro"/>
</dbReference>
<feature type="site" description="Stabilizes the basic form of H active site to accept a proton" evidence="7">
    <location>
        <position position="91"/>
    </location>
</feature>
<feature type="active site" description="Proton acceptor" evidence="7">
    <location>
        <position position="19"/>
    </location>
</feature>
<evidence type="ECO:0000256" key="5">
    <source>
        <dbReference type="ARBA" id="ARBA00038063"/>
    </source>
</evidence>
<name>A0A0G1CGJ0_9BACT</name>
<protein>
    <recommendedName>
        <fullName evidence="6 7">Peptidyl-tRNA hydrolase</fullName>
        <shortName evidence="7">Pth</shortName>
        <ecNumber evidence="1 7">3.1.1.29</ecNumber>
    </recommendedName>
</protein>
<comment type="function">
    <text evidence="7">Catalyzes the release of premature peptidyl moieties from peptidyl-tRNA molecules trapped in stalled 50S ribosomal subunits, and thus maintains levels of free tRNAs and 50S ribosomes.</text>
</comment>
<dbReference type="Proteomes" id="UP000034543">
    <property type="component" value="Unassembled WGS sequence"/>
</dbReference>
<dbReference type="STRING" id="1618436.UV59_C0012G0033"/>
<keyword evidence="4 7" id="KW-0694">RNA-binding</keyword>
<comment type="catalytic activity">
    <reaction evidence="7 8">
        <text>an N-acyl-L-alpha-aminoacyl-tRNA + H2O = an N-acyl-L-amino acid + a tRNA + H(+)</text>
        <dbReference type="Rhea" id="RHEA:54448"/>
        <dbReference type="Rhea" id="RHEA-COMP:10123"/>
        <dbReference type="Rhea" id="RHEA-COMP:13883"/>
        <dbReference type="ChEBI" id="CHEBI:15377"/>
        <dbReference type="ChEBI" id="CHEBI:15378"/>
        <dbReference type="ChEBI" id="CHEBI:59874"/>
        <dbReference type="ChEBI" id="CHEBI:78442"/>
        <dbReference type="ChEBI" id="CHEBI:138191"/>
        <dbReference type="EC" id="3.1.1.29"/>
    </reaction>
</comment>
<comment type="function">
    <text evidence="7">Hydrolyzes ribosome-free peptidyl-tRNAs (with 1 or more amino acids incorporated), which drop off the ribosome during protein synthesis, or as a result of ribosome stalling.</text>
</comment>
<dbReference type="EMBL" id="LCFB01000012">
    <property type="protein sequence ID" value="KKS84940.1"/>
    <property type="molecule type" value="Genomic_DNA"/>
</dbReference>
<evidence type="ECO:0000313" key="10">
    <source>
        <dbReference type="EMBL" id="KKS84940.1"/>
    </source>
</evidence>
<evidence type="ECO:0000256" key="8">
    <source>
        <dbReference type="RuleBase" id="RU000673"/>
    </source>
</evidence>
<feature type="binding site" evidence="7">
    <location>
        <position position="66"/>
    </location>
    <ligand>
        <name>tRNA</name>
        <dbReference type="ChEBI" id="CHEBI:17843"/>
    </ligand>
</feature>
<dbReference type="AlphaFoldDB" id="A0A0G1CGJ0"/>
<evidence type="ECO:0000256" key="4">
    <source>
        <dbReference type="ARBA" id="ARBA00022884"/>
    </source>
</evidence>
<comment type="subunit">
    <text evidence="7">Monomer.</text>
</comment>
<evidence type="ECO:0000256" key="7">
    <source>
        <dbReference type="HAMAP-Rule" id="MF_00083"/>
    </source>
</evidence>
<dbReference type="GO" id="GO:0000049">
    <property type="term" value="F:tRNA binding"/>
    <property type="evidence" value="ECO:0007669"/>
    <property type="project" value="UniProtKB-UniRule"/>
</dbReference>
<dbReference type="PANTHER" id="PTHR17224:SF1">
    <property type="entry name" value="PEPTIDYL-TRNA HYDROLASE"/>
    <property type="match status" value="1"/>
</dbReference>
<dbReference type="InterPro" id="IPR036416">
    <property type="entry name" value="Pept_tRNA_hydro_sf"/>
</dbReference>
<evidence type="ECO:0000256" key="9">
    <source>
        <dbReference type="RuleBase" id="RU004320"/>
    </source>
</evidence>
<dbReference type="EC" id="3.1.1.29" evidence="1 7"/>
<dbReference type="PATRIC" id="fig|1618436.3.peg.669"/>
<dbReference type="GO" id="GO:0072344">
    <property type="term" value="P:rescue of stalled ribosome"/>
    <property type="evidence" value="ECO:0007669"/>
    <property type="project" value="UniProtKB-UniRule"/>
</dbReference>
<dbReference type="PROSITE" id="PS01195">
    <property type="entry name" value="PEPT_TRNA_HYDROL_1"/>
    <property type="match status" value="1"/>
</dbReference>
<comment type="similarity">
    <text evidence="5 7 9">Belongs to the PTH family.</text>
</comment>
<comment type="subcellular location">
    <subcellularLocation>
        <location evidence="7">Cytoplasm</location>
    </subcellularLocation>
</comment>
<evidence type="ECO:0000256" key="6">
    <source>
        <dbReference type="ARBA" id="ARBA00050038"/>
    </source>
</evidence>
<gene>
    <name evidence="7" type="primary">pth</name>
    <name evidence="10" type="ORF">UV59_C0012G0033</name>
</gene>
<feature type="binding site" evidence="7">
    <location>
        <position position="14"/>
    </location>
    <ligand>
        <name>tRNA</name>
        <dbReference type="ChEBI" id="CHEBI:17843"/>
    </ligand>
</feature>
<dbReference type="GO" id="GO:0004045">
    <property type="term" value="F:peptidyl-tRNA hydrolase activity"/>
    <property type="evidence" value="ECO:0007669"/>
    <property type="project" value="UniProtKB-UniRule"/>
</dbReference>
<reference evidence="10 11" key="1">
    <citation type="journal article" date="2015" name="Nature">
        <title>rRNA introns, odd ribosomes, and small enigmatic genomes across a large radiation of phyla.</title>
        <authorList>
            <person name="Brown C.T."/>
            <person name="Hug L.A."/>
            <person name="Thomas B.C."/>
            <person name="Sharon I."/>
            <person name="Castelle C.J."/>
            <person name="Singh A."/>
            <person name="Wilkins M.J."/>
            <person name="Williams K.H."/>
            <person name="Banfield J.F."/>
        </authorList>
    </citation>
    <scope>NUCLEOTIDE SEQUENCE [LARGE SCALE GENOMIC DNA]</scope>
</reference>
<feature type="binding site" evidence="7">
    <location>
        <position position="64"/>
    </location>
    <ligand>
        <name>tRNA</name>
        <dbReference type="ChEBI" id="CHEBI:17843"/>
    </ligand>
</feature>
<evidence type="ECO:0000256" key="3">
    <source>
        <dbReference type="ARBA" id="ARBA00022801"/>
    </source>
</evidence>
<dbReference type="Pfam" id="PF01195">
    <property type="entry name" value="Pept_tRNA_hydro"/>
    <property type="match status" value="1"/>
</dbReference>
<keyword evidence="3 7" id="KW-0378">Hydrolase</keyword>
<dbReference type="Gene3D" id="3.40.50.1470">
    <property type="entry name" value="Peptidyl-tRNA hydrolase"/>
    <property type="match status" value="1"/>
</dbReference>
<comment type="caution">
    <text evidence="7">Lacks conserved residue(s) required for the propagation of feature annotation.</text>
</comment>
<keyword evidence="7" id="KW-0963">Cytoplasm</keyword>
<evidence type="ECO:0000256" key="1">
    <source>
        <dbReference type="ARBA" id="ARBA00013260"/>
    </source>
</evidence>
<evidence type="ECO:0000256" key="2">
    <source>
        <dbReference type="ARBA" id="ARBA00022555"/>
    </source>
</evidence>
<evidence type="ECO:0000313" key="11">
    <source>
        <dbReference type="Proteomes" id="UP000034543"/>
    </source>
</evidence>
<dbReference type="InterPro" id="IPR018171">
    <property type="entry name" value="Pept_tRNA_hydro_CS"/>
</dbReference>